<name>A0ACC0H6S8_9ERIC</name>
<sequence>MEKVKTKGRRKQIEQDGAIGGGGALSDSSVSSTEEESALTKLLLLYYCMIKLQLELLALTELLLLCN</sequence>
<evidence type="ECO:0000313" key="1">
    <source>
        <dbReference type="EMBL" id="KAI8008629.1"/>
    </source>
</evidence>
<dbReference type="EMBL" id="CM045764">
    <property type="protein sequence ID" value="KAI8008629.1"/>
    <property type="molecule type" value="Genomic_DNA"/>
</dbReference>
<keyword evidence="2" id="KW-1185">Reference proteome</keyword>
<accession>A0ACC0H6S8</accession>
<evidence type="ECO:0000313" key="2">
    <source>
        <dbReference type="Proteomes" id="UP001060215"/>
    </source>
</evidence>
<reference evidence="1 2" key="1">
    <citation type="journal article" date="2022" name="Plant J.">
        <title>Chromosome-level genome of Camellia lanceoleosa provides a valuable resource for understanding genome evolution and self-incompatibility.</title>
        <authorList>
            <person name="Gong W."/>
            <person name="Xiao S."/>
            <person name="Wang L."/>
            <person name="Liao Z."/>
            <person name="Chang Y."/>
            <person name="Mo W."/>
            <person name="Hu G."/>
            <person name="Li W."/>
            <person name="Zhao G."/>
            <person name="Zhu H."/>
            <person name="Hu X."/>
            <person name="Ji K."/>
            <person name="Xiang X."/>
            <person name="Song Q."/>
            <person name="Yuan D."/>
            <person name="Jin S."/>
            <person name="Zhang L."/>
        </authorList>
    </citation>
    <scope>NUCLEOTIDE SEQUENCE [LARGE SCALE GENOMIC DNA]</scope>
    <source>
        <strain evidence="1">SQ_2022a</strain>
    </source>
</reference>
<gene>
    <name evidence="1" type="ORF">LOK49_LG07G01704</name>
</gene>
<dbReference type="Proteomes" id="UP001060215">
    <property type="component" value="Chromosome 7"/>
</dbReference>
<organism evidence="1 2">
    <name type="scientific">Camellia lanceoleosa</name>
    <dbReference type="NCBI Taxonomy" id="1840588"/>
    <lineage>
        <taxon>Eukaryota</taxon>
        <taxon>Viridiplantae</taxon>
        <taxon>Streptophyta</taxon>
        <taxon>Embryophyta</taxon>
        <taxon>Tracheophyta</taxon>
        <taxon>Spermatophyta</taxon>
        <taxon>Magnoliopsida</taxon>
        <taxon>eudicotyledons</taxon>
        <taxon>Gunneridae</taxon>
        <taxon>Pentapetalae</taxon>
        <taxon>asterids</taxon>
        <taxon>Ericales</taxon>
        <taxon>Theaceae</taxon>
        <taxon>Camellia</taxon>
    </lineage>
</organism>
<comment type="caution">
    <text evidence="1">The sequence shown here is derived from an EMBL/GenBank/DDBJ whole genome shotgun (WGS) entry which is preliminary data.</text>
</comment>
<protein>
    <submittedName>
        <fullName evidence="1">Uncharacterized protein</fullName>
    </submittedName>
</protein>
<proteinExistence type="predicted"/>